<proteinExistence type="predicted"/>
<dbReference type="GO" id="GO:0005789">
    <property type="term" value="C:endoplasmic reticulum membrane"/>
    <property type="evidence" value="ECO:0007669"/>
    <property type="project" value="TreeGrafter"/>
</dbReference>
<name>A0A6A6ZKE8_9PLEO</name>
<reference evidence="1" key="1">
    <citation type="journal article" date="2020" name="Stud. Mycol.">
        <title>101 Dothideomycetes genomes: a test case for predicting lifestyles and emergence of pathogens.</title>
        <authorList>
            <person name="Haridas S."/>
            <person name="Albert R."/>
            <person name="Binder M."/>
            <person name="Bloem J."/>
            <person name="Labutti K."/>
            <person name="Salamov A."/>
            <person name="Andreopoulos B."/>
            <person name="Baker S."/>
            <person name="Barry K."/>
            <person name="Bills G."/>
            <person name="Bluhm B."/>
            <person name="Cannon C."/>
            <person name="Castanera R."/>
            <person name="Culley D."/>
            <person name="Daum C."/>
            <person name="Ezra D."/>
            <person name="Gonzalez J."/>
            <person name="Henrissat B."/>
            <person name="Kuo A."/>
            <person name="Liang C."/>
            <person name="Lipzen A."/>
            <person name="Lutzoni F."/>
            <person name="Magnuson J."/>
            <person name="Mondo S."/>
            <person name="Nolan M."/>
            <person name="Ohm R."/>
            <person name="Pangilinan J."/>
            <person name="Park H.-J."/>
            <person name="Ramirez L."/>
            <person name="Alfaro M."/>
            <person name="Sun H."/>
            <person name="Tritt A."/>
            <person name="Yoshinaga Y."/>
            <person name="Zwiers L.-H."/>
            <person name="Turgeon B."/>
            <person name="Goodwin S."/>
            <person name="Spatafora J."/>
            <person name="Crous P."/>
            <person name="Grigoriev I."/>
        </authorList>
    </citation>
    <scope>NUCLEOTIDE SEQUENCE</scope>
    <source>
        <strain evidence="1">CBS 113818</strain>
    </source>
</reference>
<dbReference type="AlphaFoldDB" id="A0A6A6ZKE8"/>
<dbReference type="InterPro" id="IPR036291">
    <property type="entry name" value="NAD(P)-bd_dom_sf"/>
</dbReference>
<dbReference type="PANTHER" id="PTHR43647:SF4">
    <property type="entry name" value="KETOREDUCTASE (KR) DOMAIN-CONTAINING PROTEIN"/>
    <property type="match status" value="1"/>
</dbReference>
<dbReference type="Gene3D" id="3.40.50.720">
    <property type="entry name" value="NAD(P)-binding Rossmann-like Domain"/>
    <property type="match status" value="1"/>
</dbReference>
<keyword evidence="2" id="KW-1185">Reference proteome</keyword>
<dbReference type="GO" id="GO:0005741">
    <property type="term" value="C:mitochondrial outer membrane"/>
    <property type="evidence" value="ECO:0007669"/>
    <property type="project" value="TreeGrafter"/>
</dbReference>
<dbReference type="GO" id="GO:0005811">
    <property type="term" value="C:lipid droplet"/>
    <property type="evidence" value="ECO:0007669"/>
    <property type="project" value="TreeGrafter"/>
</dbReference>
<gene>
    <name evidence="1" type="ORF">CC86DRAFT_302650</name>
</gene>
<protein>
    <submittedName>
        <fullName evidence="1">NAD(P)-binding protein</fullName>
    </submittedName>
</protein>
<dbReference type="GO" id="GO:0000253">
    <property type="term" value="F:3-beta-hydroxysteroid 3-dehydrogenase (NADP+) activity"/>
    <property type="evidence" value="ECO:0007669"/>
    <property type="project" value="TreeGrafter"/>
</dbReference>
<dbReference type="OrthoDB" id="191139at2759"/>
<dbReference type="SUPFAM" id="SSF51735">
    <property type="entry name" value="NAD(P)-binding Rossmann-fold domains"/>
    <property type="match status" value="1"/>
</dbReference>
<dbReference type="EMBL" id="MU006237">
    <property type="protein sequence ID" value="KAF2821530.1"/>
    <property type="molecule type" value="Genomic_DNA"/>
</dbReference>
<dbReference type="Proteomes" id="UP000799424">
    <property type="component" value="Unassembled WGS sequence"/>
</dbReference>
<organism evidence="1 2">
    <name type="scientific">Ophiobolus disseminans</name>
    <dbReference type="NCBI Taxonomy" id="1469910"/>
    <lineage>
        <taxon>Eukaryota</taxon>
        <taxon>Fungi</taxon>
        <taxon>Dikarya</taxon>
        <taxon>Ascomycota</taxon>
        <taxon>Pezizomycotina</taxon>
        <taxon>Dothideomycetes</taxon>
        <taxon>Pleosporomycetidae</taxon>
        <taxon>Pleosporales</taxon>
        <taxon>Pleosporineae</taxon>
        <taxon>Phaeosphaeriaceae</taxon>
        <taxon>Ophiobolus</taxon>
    </lineage>
</organism>
<accession>A0A6A6ZKE8</accession>
<evidence type="ECO:0000313" key="2">
    <source>
        <dbReference type="Proteomes" id="UP000799424"/>
    </source>
</evidence>
<sequence length="282" mass="30960">MAGTIVLTGANGSLALPAVEYLLSEYPSFTVVLTVRDDSEQDRNTTELRRIVAKHTNASVSIRKLDLASLKEAQYFSDVLRADITEGRMPRLAAIICNAMAWKLSGGPGLTDDGFETTMAINHLAHFAIALRLLGVMDPQRGRIVFLGSIGHWPEKAGLSRGFPTKLPEDLDALVHPPPDPKGEELGRGFRRYGMSKLVILMVAYELDRRLKTPRLVPVEQAARPVVDIAVADQFAGQEGYFEGPEKAASSPDSMDEEMQKVLWERSVAWCGLNVDDTIVSL</sequence>
<dbReference type="InterPro" id="IPR051593">
    <property type="entry name" value="Ergosterol_Biosynth_ERG27"/>
</dbReference>
<dbReference type="PANTHER" id="PTHR43647">
    <property type="entry name" value="DEHYDROGENASE"/>
    <property type="match status" value="1"/>
</dbReference>
<evidence type="ECO:0000313" key="1">
    <source>
        <dbReference type="EMBL" id="KAF2821530.1"/>
    </source>
</evidence>